<comment type="caution">
    <text evidence="1">The sequence shown here is derived from an EMBL/GenBank/DDBJ whole genome shotgun (WGS) entry which is preliminary data.</text>
</comment>
<gene>
    <name evidence="1" type="ORF">C361_02932</name>
</gene>
<evidence type="ECO:0000313" key="2">
    <source>
        <dbReference type="Proteomes" id="UP000199727"/>
    </source>
</evidence>
<evidence type="ECO:0000313" key="1">
    <source>
        <dbReference type="EMBL" id="OXG22803.1"/>
    </source>
</evidence>
<reference evidence="1 2" key="1">
    <citation type="submission" date="2017-06" db="EMBL/GenBank/DDBJ databases">
        <title>Global population genomics of the pathogenic fungus Cryptococcus neoformans var. grubii.</title>
        <authorList>
            <person name="Cuomo C."/>
            <person name="Litvintseva A."/>
            <person name="Chen Y."/>
            <person name="Young S."/>
            <person name="Zeng Q."/>
            <person name="Chapman S."/>
            <person name="Gujja S."/>
            <person name="Saif S."/>
            <person name="Birren B."/>
        </authorList>
    </citation>
    <scope>NUCLEOTIDE SEQUENCE [LARGE SCALE GENOMIC DNA]</scope>
    <source>
        <strain evidence="1 2">Tu259-1</strain>
    </source>
</reference>
<dbReference type="AlphaFoldDB" id="A0A854QDK0"/>
<accession>A0A854QDK0</accession>
<protein>
    <submittedName>
        <fullName evidence="1">Uncharacterized protein</fullName>
    </submittedName>
</protein>
<dbReference type="EMBL" id="AMKT01000038">
    <property type="protein sequence ID" value="OXG22803.1"/>
    <property type="molecule type" value="Genomic_DNA"/>
</dbReference>
<sequence>MTTSADPPAYINAEDLFPWNIYAYENTLKFMRDTSDIASVANLPVIDDSHPTIIFRHDGVDGSRQKYLFVGWKFNDKIISRSDWCLTLLISIDTLYYWEHLKDHIKREGATQYMVLNGIEDYNSASLSHEKWKKGVRGLAASMHLMYEWENERHIPATWASDGEEICHYDPRLSTNNSSLSFAYPTIPLWILGLCSWVPTMYQNGTVYGREGGEYLPKDANKHLPSRKFLSTFPLTIFWNSSPTHSNRQDALILVDRNISVTPNHGPEKTSERFGMCCKCGRTDSNSNSEAKEKSTKADGNAKEKNVCLLVFSPVSMTFPLLTAVLIYGRSFEGCSESDSRLFMLTLYHKRLGCGQVTFILRHAVPTLSCNMRLPISPKM</sequence>
<proteinExistence type="predicted"/>
<dbReference type="Proteomes" id="UP000199727">
    <property type="component" value="Unassembled WGS sequence"/>
</dbReference>
<organism evidence="1 2">
    <name type="scientific">Cryptococcus neoformans Tu259-1</name>
    <dbReference type="NCBI Taxonomy" id="1230072"/>
    <lineage>
        <taxon>Eukaryota</taxon>
        <taxon>Fungi</taxon>
        <taxon>Dikarya</taxon>
        <taxon>Basidiomycota</taxon>
        <taxon>Agaricomycotina</taxon>
        <taxon>Tremellomycetes</taxon>
        <taxon>Tremellales</taxon>
        <taxon>Cryptococcaceae</taxon>
        <taxon>Cryptococcus</taxon>
        <taxon>Cryptococcus neoformans species complex</taxon>
    </lineage>
</organism>
<name>A0A854QDK0_CRYNE</name>